<dbReference type="Proteomes" id="UP000610760">
    <property type="component" value="Unassembled WGS sequence"/>
</dbReference>
<dbReference type="InterPro" id="IPR019198">
    <property type="entry name" value="Beta_propeller_containing"/>
</dbReference>
<accession>A0A926I3Q2</accession>
<proteinExistence type="predicted"/>
<feature type="compositionally biased region" description="Polar residues" evidence="1">
    <location>
        <begin position="121"/>
        <end position="131"/>
    </location>
</feature>
<evidence type="ECO:0000256" key="1">
    <source>
        <dbReference type="SAM" id="MobiDB-lite"/>
    </source>
</evidence>
<feature type="compositionally biased region" description="Polar residues" evidence="1">
    <location>
        <begin position="138"/>
        <end position="147"/>
    </location>
</feature>
<keyword evidence="4" id="KW-1185">Reference proteome</keyword>
<keyword evidence="2" id="KW-1133">Transmembrane helix</keyword>
<dbReference type="EMBL" id="JACRSV010000005">
    <property type="protein sequence ID" value="MBC8560863.1"/>
    <property type="molecule type" value="Genomic_DNA"/>
</dbReference>
<evidence type="ECO:0000313" key="4">
    <source>
        <dbReference type="Proteomes" id="UP000610760"/>
    </source>
</evidence>
<keyword evidence="2" id="KW-0472">Membrane</keyword>
<dbReference type="AlphaFoldDB" id="A0A926I3Q2"/>
<sequence length="725" mass="79104">MRIDPKIKKDFNLSGEQLEFMEMLRREAEDVPVPLALEPNMIKQRLPSKQKTPAWKVLSPIMAAAVACFAIIVVGQQTLWNMGDPGISSDPPGVTGTIDKPQTTSPVGPSREPETPDYDTQGPSEQSSIPSQGGEGSTGQASGNHSALPQVPPSDTDSETSNRPPSNPGSVVSPNGGDSAIGEGTASALEYGDVYQKIQELNGKNPAQVKGVARAANFSAIFGNNPLLMSARQTDTGSRTDTAQFDGKYIYSISEDLATGNQSVVISQVDGNNYRMAAELFVDFGMEKDGNYDFTDIRLLNCYVSQGRLTVVGSASYQQPGSKADSYSPNMLTAVATYDISNPGRPILISNSYQDGVLLSSRVSGGFLYLVTRKTVSNPAEENLQSYLPFQKTGGEYQTVGRDDIHISQYAESPCYIVASSILLKEPGTFYDTMAILGDSSELYIDEYNVYLADYIYKNGDTYTTVVKSSFGKGNFEYVGETALLGRLFDSEAIDEYQGVLRVITTCGDDNILYTLDQRLQRIGTLDNIASGLKIKSIQFNKEKVYFVTTDEPDQVNVINVADPSQPIESKKLGLPNHTMPMVPFGEGQMANLEIKQGENSGLNLSLYDMLSPSRVIETASALAVEGDVYSESIDNRQALLTIPGRGLIGFSYIKYDGAKDESGCYYALYQLSEQGVTKKVEYRHPSKVYNQRGFVKDNVLYVASSNSLIAFNIDNGKMLWEIKY</sequence>
<evidence type="ECO:0000313" key="3">
    <source>
        <dbReference type="EMBL" id="MBC8560863.1"/>
    </source>
</evidence>
<evidence type="ECO:0000256" key="2">
    <source>
        <dbReference type="SAM" id="Phobius"/>
    </source>
</evidence>
<reference evidence="3" key="1">
    <citation type="submission" date="2020-08" db="EMBL/GenBank/DDBJ databases">
        <title>Genome public.</title>
        <authorList>
            <person name="Liu C."/>
            <person name="Sun Q."/>
        </authorList>
    </citation>
    <scope>NUCLEOTIDE SEQUENCE</scope>
    <source>
        <strain evidence="3">NSJ-33</strain>
    </source>
</reference>
<feature type="region of interest" description="Disordered" evidence="1">
    <location>
        <begin position="84"/>
        <end position="184"/>
    </location>
</feature>
<name>A0A926I3Q2_9FIRM</name>
<feature type="compositionally biased region" description="Low complexity" evidence="1">
    <location>
        <begin position="161"/>
        <end position="177"/>
    </location>
</feature>
<dbReference type="RefSeq" id="WP_249296159.1">
    <property type="nucleotide sequence ID" value="NZ_JACRSV010000005.1"/>
</dbReference>
<gene>
    <name evidence="3" type="ORF">H8710_12385</name>
</gene>
<keyword evidence="2" id="KW-0812">Transmembrane</keyword>
<dbReference type="Pfam" id="PF09826">
    <property type="entry name" value="Beta_propel"/>
    <property type="match status" value="1"/>
</dbReference>
<feature type="transmembrane region" description="Helical" evidence="2">
    <location>
        <begin position="54"/>
        <end position="75"/>
    </location>
</feature>
<organism evidence="3 4">
    <name type="scientific">Fumia xinanensis</name>
    <dbReference type="NCBI Taxonomy" id="2763659"/>
    <lineage>
        <taxon>Bacteria</taxon>
        <taxon>Bacillati</taxon>
        <taxon>Bacillota</taxon>
        <taxon>Clostridia</taxon>
        <taxon>Eubacteriales</taxon>
        <taxon>Oscillospiraceae</taxon>
        <taxon>Fumia</taxon>
    </lineage>
</organism>
<protein>
    <submittedName>
        <fullName evidence="3">Beta-propeller domain-containing protein</fullName>
    </submittedName>
</protein>
<comment type="caution">
    <text evidence="3">The sequence shown here is derived from an EMBL/GenBank/DDBJ whole genome shotgun (WGS) entry which is preliminary data.</text>
</comment>